<keyword evidence="2" id="KW-1185">Reference proteome</keyword>
<organism evidence="1 2">
    <name type="scientific">Mesorhizobium shangrilense</name>
    <dbReference type="NCBI Taxonomy" id="460060"/>
    <lineage>
        <taxon>Bacteria</taxon>
        <taxon>Pseudomonadati</taxon>
        <taxon>Pseudomonadota</taxon>
        <taxon>Alphaproteobacteria</taxon>
        <taxon>Hyphomicrobiales</taxon>
        <taxon>Phyllobacteriaceae</taxon>
        <taxon>Mesorhizobium</taxon>
    </lineage>
</organism>
<dbReference type="RefSeq" id="WP_354460911.1">
    <property type="nucleotide sequence ID" value="NZ_JBEWSZ010000001.1"/>
</dbReference>
<evidence type="ECO:0000313" key="1">
    <source>
        <dbReference type="EMBL" id="MET2828937.1"/>
    </source>
</evidence>
<accession>A0ABV2DG09</accession>
<protein>
    <submittedName>
        <fullName evidence="1">Uncharacterized protein</fullName>
    </submittedName>
</protein>
<dbReference type="EMBL" id="JBEWSZ010000001">
    <property type="protein sequence ID" value="MET2828937.1"/>
    <property type="molecule type" value="Genomic_DNA"/>
</dbReference>
<gene>
    <name evidence="1" type="ORF">ABVQ20_18320</name>
</gene>
<proteinExistence type="predicted"/>
<dbReference type="Proteomes" id="UP001548832">
    <property type="component" value="Unassembled WGS sequence"/>
</dbReference>
<name>A0ABV2DG09_9HYPH</name>
<evidence type="ECO:0000313" key="2">
    <source>
        <dbReference type="Proteomes" id="UP001548832"/>
    </source>
</evidence>
<reference evidence="1 2" key="1">
    <citation type="submission" date="2024-06" db="EMBL/GenBank/DDBJ databases">
        <authorList>
            <person name="Kim D.-U."/>
        </authorList>
    </citation>
    <scope>NUCLEOTIDE SEQUENCE [LARGE SCALE GENOMIC DNA]</scope>
    <source>
        <strain evidence="1 2">KACC15460</strain>
    </source>
</reference>
<comment type="caution">
    <text evidence="1">The sequence shown here is derived from an EMBL/GenBank/DDBJ whole genome shotgun (WGS) entry which is preliminary data.</text>
</comment>
<sequence>MCHVKNLVMSKSEHSLGKAIGFPVRLTFEACDQLGMRPGRGFEASGLGDDQVIQHIEAGAEPVLTERMACIGQETLGPTTMVRATVRPGVQVNLTKWSCCQVPGWSSGRCAATFSAVASRNTLGSASKPTAQTAA</sequence>